<dbReference type="InterPro" id="IPR009003">
    <property type="entry name" value="Peptidase_S1_PA"/>
</dbReference>
<evidence type="ECO:0000256" key="8">
    <source>
        <dbReference type="RuleBase" id="RU363034"/>
    </source>
</evidence>
<dbReference type="PROSITE" id="PS00134">
    <property type="entry name" value="TRYPSIN_HIS"/>
    <property type="match status" value="1"/>
</dbReference>
<dbReference type="PROSITE" id="PS50240">
    <property type="entry name" value="TRYPSIN_DOM"/>
    <property type="match status" value="1"/>
</dbReference>
<dbReference type="FunFam" id="2.40.10.10:FF:000156">
    <property type="entry name" value="MIP06385p"/>
    <property type="match status" value="1"/>
</dbReference>
<dbReference type="InterPro" id="IPR001254">
    <property type="entry name" value="Trypsin_dom"/>
</dbReference>
<evidence type="ECO:0000259" key="10">
    <source>
        <dbReference type="PROSITE" id="PS50240"/>
    </source>
</evidence>
<protein>
    <recommendedName>
        <fullName evidence="10">Peptidase S1 domain-containing protein</fullName>
    </recommendedName>
</protein>
<dbReference type="Gene3D" id="2.40.10.10">
    <property type="entry name" value="Trypsin-like serine proteases"/>
    <property type="match status" value="1"/>
</dbReference>
<keyword evidence="8" id="KW-0645">Protease</keyword>
<gene>
    <name evidence="11" type="ORF">V7S43_000620</name>
</gene>
<accession>A0ABD3G9F8</accession>
<evidence type="ECO:0000256" key="6">
    <source>
        <dbReference type="ARBA" id="ARBA00023157"/>
    </source>
</evidence>
<evidence type="ECO:0000313" key="12">
    <source>
        <dbReference type="Proteomes" id="UP001632037"/>
    </source>
</evidence>
<feature type="compositionally biased region" description="Polar residues" evidence="9">
    <location>
        <begin position="341"/>
        <end position="353"/>
    </location>
</feature>
<dbReference type="GO" id="GO:0005576">
    <property type="term" value="C:extracellular region"/>
    <property type="evidence" value="ECO:0007669"/>
    <property type="project" value="UniProtKB-SubCell"/>
</dbReference>
<keyword evidence="5" id="KW-0843">Virulence</keyword>
<evidence type="ECO:0000256" key="4">
    <source>
        <dbReference type="ARBA" id="ARBA00022729"/>
    </source>
</evidence>
<dbReference type="EMBL" id="JBIMZQ010000001">
    <property type="protein sequence ID" value="KAL3674680.1"/>
    <property type="molecule type" value="Genomic_DNA"/>
</dbReference>
<evidence type="ECO:0000256" key="3">
    <source>
        <dbReference type="ARBA" id="ARBA00022525"/>
    </source>
</evidence>
<evidence type="ECO:0000256" key="5">
    <source>
        <dbReference type="ARBA" id="ARBA00023026"/>
    </source>
</evidence>
<dbReference type="InterPro" id="IPR001314">
    <property type="entry name" value="Peptidase_S1A"/>
</dbReference>
<evidence type="ECO:0000256" key="7">
    <source>
        <dbReference type="ARBA" id="ARBA00023180"/>
    </source>
</evidence>
<dbReference type="PANTHER" id="PTHR24276">
    <property type="entry name" value="POLYSERASE-RELATED"/>
    <property type="match status" value="1"/>
</dbReference>
<keyword evidence="4" id="KW-0732">Signal</keyword>
<keyword evidence="7" id="KW-0325">Glycoprotein</keyword>
<dbReference type="InterPro" id="IPR018114">
    <property type="entry name" value="TRYPSIN_HIS"/>
</dbReference>
<feature type="compositionally biased region" description="Polar residues" evidence="9">
    <location>
        <begin position="318"/>
        <end position="330"/>
    </location>
</feature>
<keyword evidence="6" id="KW-1015">Disulfide bond</keyword>
<dbReference type="GO" id="GO:0006508">
    <property type="term" value="P:proteolysis"/>
    <property type="evidence" value="ECO:0007669"/>
    <property type="project" value="UniProtKB-KW"/>
</dbReference>
<dbReference type="InterPro" id="IPR043504">
    <property type="entry name" value="Peptidase_S1_PA_chymotrypsin"/>
</dbReference>
<dbReference type="Pfam" id="PF00089">
    <property type="entry name" value="Trypsin"/>
    <property type="match status" value="1"/>
</dbReference>
<dbReference type="GO" id="GO:0008236">
    <property type="term" value="F:serine-type peptidase activity"/>
    <property type="evidence" value="ECO:0007669"/>
    <property type="project" value="UniProtKB-KW"/>
</dbReference>
<dbReference type="PROSITE" id="PS00135">
    <property type="entry name" value="TRYPSIN_SER"/>
    <property type="match status" value="1"/>
</dbReference>
<keyword evidence="3" id="KW-0964">Secreted</keyword>
<comment type="similarity">
    <text evidence="2">Belongs to the peptidase S1 family.</text>
</comment>
<dbReference type="PANTHER" id="PTHR24276:SF98">
    <property type="entry name" value="FI18310P1-RELATED"/>
    <property type="match status" value="1"/>
</dbReference>
<dbReference type="Proteomes" id="UP001632037">
    <property type="component" value="Unassembled WGS sequence"/>
</dbReference>
<dbReference type="AlphaFoldDB" id="A0ABD3G9F8"/>
<reference evidence="11 12" key="1">
    <citation type="submission" date="2024-09" db="EMBL/GenBank/DDBJ databases">
        <title>Genome sequencing and assembly of Phytophthora oleae, isolate VK10A, causative agent of rot of olive drupes.</title>
        <authorList>
            <person name="Conti Taguali S."/>
            <person name="Riolo M."/>
            <person name="La Spada F."/>
            <person name="Cacciola S.O."/>
            <person name="Dionisio G."/>
        </authorList>
    </citation>
    <scope>NUCLEOTIDE SEQUENCE [LARGE SCALE GENOMIC DNA]</scope>
    <source>
        <strain evidence="11 12">VK10A</strain>
    </source>
</reference>
<keyword evidence="8" id="KW-0720">Serine protease</keyword>
<keyword evidence="8" id="KW-0378">Hydrolase</keyword>
<evidence type="ECO:0000256" key="9">
    <source>
        <dbReference type="SAM" id="MobiDB-lite"/>
    </source>
</evidence>
<evidence type="ECO:0000256" key="2">
    <source>
        <dbReference type="ARBA" id="ARBA00007664"/>
    </source>
</evidence>
<sequence>MVLESFLVISRSRLCSIVALAFSTHALQRLAAMTCWRIAGGVLASILAVLSPPVNGYEFSTLPPVVEPNTSTGLSSNQESRIYGGSEADVDQYPFIASLRFDPAGKTFCGGMLVASQFILTAGHCIKTNKGQIYASLGSEFGSGAGSGSAELIKVVEGFRHPLYNNDKHLYDVGLLKLEKPSSQKTAPLCAADGSDNKVGTMATALGWGLTEDRKGSFTLQEVNVGIISNAECNKKYGNRITEGMVCAGNGNGKDSCNGDSGGPLLANGVLVGLVSWGGKCGSKAGVYTRLTYVMDYITDVLSGDSGSIFTGSSSLSTDTPPESPGTGSSDADEPRKPTDTDTPASEESLSANSGSSTGTTTTSGSPLSAKVVAPSATENVSKSGKGCIVRKLRLSEAKR</sequence>
<dbReference type="SMART" id="SM00020">
    <property type="entry name" value="Tryp_SPc"/>
    <property type="match status" value="1"/>
</dbReference>
<dbReference type="InterPro" id="IPR050430">
    <property type="entry name" value="Peptidase_S1"/>
</dbReference>
<organism evidence="11 12">
    <name type="scientific">Phytophthora oleae</name>
    <dbReference type="NCBI Taxonomy" id="2107226"/>
    <lineage>
        <taxon>Eukaryota</taxon>
        <taxon>Sar</taxon>
        <taxon>Stramenopiles</taxon>
        <taxon>Oomycota</taxon>
        <taxon>Peronosporomycetes</taxon>
        <taxon>Peronosporales</taxon>
        <taxon>Peronosporaceae</taxon>
        <taxon>Phytophthora</taxon>
    </lineage>
</organism>
<name>A0ABD3G9F8_9STRA</name>
<dbReference type="CDD" id="cd00190">
    <property type="entry name" value="Tryp_SPc"/>
    <property type="match status" value="1"/>
</dbReference>
<comment type="caution">
    <text evidence="11">The sequence shown here is derived from an EMBL/GenBank/DDBJ whole genome shotgun (WGS) entry which is preliminary data.</text>
</comment>
<comment type="subcellular location">
    <subcellularLocation>
        <location evidence="1">Secreted</location>
    </subcellularLocation>
</comment>
<feature type="compositionally biased region" description="Low complexity" evidence="9">
    <location>
        <begin position="354"/>
        <end position="366"/>
    </location>
</feature>
<dbReference type="InterPro" id="IPR033116">
    <property type="entry name" value="TRYPSIN_SER"/>
</dbReference>
<feature type="region of interest" description="Disordered" evidence="9">
    <location>
        <begin position="312"/>
        <end position="400"/>
    </location>
</feature>
<feature type="domain" description="Peptidase S1" evidence="10">
    <location>
        <begin position="82"/>
        <end position="303"/>
    </location>
</feature>
<evidence type="ECO:0000313" key="11">
    <source>
        <dbReference type="EMBL" id="KAL3674680.1"/>
    </source>
</evidence>
<dbReference type="PRINTS" id="PR00722">
    <property type="entry name" value="CHYMOTRYPSIN"/>
</dbReference>
<proteinExistence type="inferred from homology"/>
<dbReference type="SUPFAM" id="SSF50494">
    <property type="entry name" value="Trypsin-like serine proteases"/>
    <property type="match status" value="1"/>
</dbReference>
<evidence type="ECO:0000256" key="1">
    <source>
        <dbReference type="ARBA" id="ARBA00004613"/>
    </source>
</evidence>
<keyword evidence="12" id="KW-1185">Reference proteome</keyword>